<dbReference type="InterPro" id="IPR020845">
    <property type="entry name" value="AMP-binding_CS"/>
</dbReference>
<evidence type="ECO:0000256" key="1">
    <source>
        <dbReference type="ARBA" id="ARBA00006432"/>
    </source>
</evidence>
<dbReference type="InterPro" id="IPR000873">
    <property type="entry name" value="AMP-dep_synth/lig_dom"/>
</dbReference>
<evidence type="ECO:0000313" key="7">
    <source>
        <dbReference type="EMBL" id="GAA2164120.1"/>
    </source>
</evidence>
<dbReference type="Gene3D" id="3.30.300.30">
    <property type="match status" value="1"/>
</dbReference>
<evidence type="ECO:0000256" key="3">
    <source>
        <dbReference type="ARBA" id="ARBA00022741"/>
    </source>
</evidence>
<evidence type="ECO:0000259" key="5">
    <source>
        <dbReference type="Pfam" id="PF00501"/>
    </source>
</evidence>
<reference evidence="7 8" key="1">
    <citation type="journal article" date="2019" name="Int. J. Syst. Evol. Microbiol.">
        <title>The Global Catalogue of Microorganisms (GCM) 10K type strain sequencing project: providing services to taxonomists for standard genome sequencing and annotation.</title>
        <authorList>
            <consortium name="The Broad Institute Genomics Platform"/>
            <consortium name="The Broad Institute Genome Sequencing Center for Infectious Disease"/>
            <person name="Wu L."/>
            <person name="Ma J."/>
        </authorList>
    </citation>
    <scope>NUCLEOTIDE SEQUENCE [LARGE SCALE GENOMIC DNA]</scope>
    <source>
        <strain evidence="7 8">JCM 13850</strain>
    </source>
</reference>
<dbReference type="EMBL" id="BAAAMR010000117">
    <property type="protein sequence ID" value="GAA2164120.1"/>
    <property type="molecule type" value="Genomic_DNA"/>
</dbReference>
<sequence>MLGGRVADVASSTFAELLLERAGDGHPGLRFEDETYSWAGVVAAARARAALLPDACPEPRGRPRHVGVLLENVPEHVFWIFAAALGRATAVGINPTRRGAELAADVRHTDCDLIVTDTAHLPLLDALGDAVPPERILAVDTAAYRARLDSAGAGDGFGEPDARPGDRLLLLFTSGSTGAPKAVACGQGRLAAIAERSAMMGIERDSVTYVAMPLFHGNAVMANLAMAVHAGATVALRRRFSASGFLPDVRRFGVTYFNYVGRALAYILATPERPDDARNTLRAVFGTEASAQDMAGFARRFGCRVIEGYGSSEGAISLRKTPDSPPDALGVAPPDVEVAVLDPGTGAECPRARFDAAGRLLNPGEAIGELAGPDAGGSFEGYYNDPEADAERVRGGVYWSGDLGYRDEAGYFYFAGRGADRLRVDSENFAAAPVERILARWPAAVMCAVYPVPDPRTGDQVMAALEPHDGASFDPEEFADFLAAQPDLGTKWAPRFVRVVRPMPLTATGKVHKRPLRRLLWDPVDGQQVWVRPGRRLAYEPMTAAHAEELRAQFAAHGRDHALTAL</sequence>
<proteinExistence type="inferred from homology"/>
<protein>
    <submittedName>
        <fullName evidence="7">AMP-binding protein</fullName>
    </submittedName>
</protein>
<dbReference type="PROSITE" id="PS00455">
    <property type="entry name" value="AMP_BINDING"/>
    <property type="match status" value="1"/>
</dbReference>
<gene>
    <name evidence="7" type="ORF">GCM10009727_81300</name>
</gene>
<feature type="domain" description="AMP-dependent synthetase/ligase" evidence="5">
    <location>
        <begin position="27"/>
        <end position="363"/>
    </location>
</feature>
<evidence type="ECO:0000256" key="2">
    <source>
        <dbReference type="ARBA" id="ARBA00022598"/>
    </source>
</evidence>
<keyword evidence="8" id="KW-1185">Reference proteome</keyword>
<dbReference type="Gene3D" id="3.40.50.12780">
    <property type="entry name" value="N-terminal domain of ligase-like"/>
    <property type="match status" value="1"/>
</dbReference>
<feature type="domain" description="AMP-binding enzyme C-terminal" evidence="6">
    <location>
        <begin position="434"/>
        <end position="510"/>
    </location>
</feature>
<keyword evidence="2" id="KW-0436">Ligase</keyword>
<accession>A0ABN3AG28</accession>
<dbReference type="InterPro" id="IPR025110">
    <property type="entry name" value="AMP-bd_C"/>
</dbReference>
<dbReference type="PANTHER" id="PTHR43107:SF15">
    <property type="entry name" value="FATTY ACID TRANSPORT PROTEIN 3, ISOFORM A"/>
    <property type="match status" value="1"/>
</dbReference>
<dbReference type="PANTHER" id="PTHR43107">
    <property type="entry name" value="LONG-CHAIN FATTY ACID TRANSPORT PROTEIN"/>
    <property type="match status" value="1"/>
</dbReference>
<keyword evidence="4" id="KW-0067">ATP-binding</keyword>
<dbReference type="Proteomes" id="UP001501020">
    <property type="component" value="Unassembled WGS sequence"/>
</dbReference>
<comment type="caution">
    <text evidence="7">The sequence shown here is derived from an EMBL/GenBank/DDBJ whole genome shotgun (WGS) entry which is preliminary data.</text>
</comment>
<name>A0ABN3AG28_9ACTN</name>
<dbReference type="SUPFAM" id="SSF56801">
    <property type="entry name" value="Acetyl-CoA synthetase-like"/>
    <property type="match status" value="1"/>
</dbReference>
<organism evidence="7 8">
    <name type="scientific">Actinomadura napierensis</name>
    <dbReference type="NCBI Taxonomy" id="267854"/>
    <lineage>
        <taxon>Bacteria</taxon>
        <taxon>Bacillati</taxon>
        <taxon>Actinomycetota</taxon>
        <taxon>Actinomycetes</taxon>
        <taxon>Streptosporangiales</taxon>
        <taxon>Thermomonosporaceae</taxon>
        <taxon>Actinomadura</taxon>
    </lineage>
</organism>
<evidence type="ECO:0000259" key="6">
    <source>
        <dbReference type="Pfam" id="PF13193"/>
    </source>
</evidence>
<dbReference type="InterPro" id="IPR045851">
    <property type="entry name" value="AMP-bd_C_sf"/>
</dbReference>
<dbReference type="Pfam" id="PF13193">
    <property type="entry name" value="AMP-binding_C"/>
    <property type="match status" value="1"/>
</dbReference>
<comment type="similarity">
    <text evidence="1">Belongs to the ATP-dependent AMP-binding enzyme family.</text>
</comment>
<dbReference type="Pfam" id="PF00501">
    <property type="entry name" value="AMP-binding"/>
    <property type="match status" value="1"/>
</dbReference>
<keyword evidence="3" id="KW-0547">Nucleotide-binding</keyword>
<dbReference type="InterPro" id="IPR042099">
    <property type="entry name" value="ANL_N_sf"/>
</dbReference>
<evidence type="ECO:0000313" key="8">
    <source>
        <dbReference type="Proteomes" id="UP001501020"/>
    </source>
</evidence>
<evidence type="ECO:0000256" key="4">
    <source>
        <dbReference type="ARBA" id="ARBA00022840"/>
    </source>
</evidence>